<dbReference type="InterPro" id="IPR002789">
    <property type="entry name" value="HerA_central"/>
</dbReference>
<dbReference type="STRING" id="1302659.I858_008775"/>
<dbReference type="PANTHER" id="PTHR30121:SF6">
    <property type="entry name" value="SLR6007 PROTEIN"/>
    <property type="match status" value="1"/>
</dbReference>
<dbReference type="Gene3D" id="3.40.50.300">
    <property type="entry name" value="P-loop containing nucleotide triphosphate hydrolases"/>
    <property type="match status" value="2"/>
</dbReference>
<dbReference type="InterPro" id="IPR051162">
    <property type="entry name" value="T4SS_component"/>
</dbReference>
<sequence length="1738" mass="199442">MKAYVKELIQIVSEKNAEVHSASLFRIDHISHPAIYLELANSLKDSNNNITIKLSEEKYKEFSREKKFELVLQQLKEKNFISDNQRLTKWRNEFAEEKKTIILLGTESVQDKGGLADFYSITPKDIEKSINGNYAQWFYEIIDIENKAEVDLVNVLFEVIFKLTPVNLLQVSEIVEDTKGERITEASELTRFVLSNLLVYFGLPNLKKVETKAINKLVSTKTFPLLESAAKFIRRDEYKDGFSPSKEKKLKQKFEEFTKTEDFEDYEKQIVETFSNYETLEDKVLDFARGINVHQLREELGQFDFFLLNKILGVKTKKNKLVTPKVRAIRGNPLQAFLIMIIDYIQQTKEDGDIVEGRDLLIDVQQILLAEGFEGDDQESRWKELCMAVKGINDYINDELSNVVNIKYLNGEEIFDLNNFNSPVVGFASSQMKISKVTFQLQIADFEKVEYIWSFSPYEYWLQSFSYLTILEEKFEGAEGVLPVFSADNLGNLLSSTDTASFHFQLKEHEIIANDVLDILKHLQSVEGILFSKLLRLAEPFMDFLNYINKEGFYKSINPHYSNTAALFVNKYTEVIKEIYENVEQMKQVEKDSLYLVSNLFNIIAKEDAISTVTKIEGAIIPPFHPAMLEKIIDQQAYQRKGMAKLVKESLMSDGISVSRLNAKFEKIERQSTIISGVDTIMSENNLSRIPTQVLGYFALHGTNSKTTILDSSSLLEVSSSSKEENEEELASNSAKAKLIQSHIQQYIGTFPANIDSLSIGFVNFEQLQPVVEGLHEFIGAYKSSSHGVNLRLEILSSKTNHKAKNYMSKWLDSVFTEDDNIIIQTYFNKFDNSNINSIKNIIDETRFDLLFIENLMVTKEIKYEKTGEQDIKPGDTRFPMVFHPMPARNDETVRNISVSQKQFQASFAHSQLVFWIENPFGEKQLYRIEKVLGFDASIKETLQILHKNSQWVISMDVGLDKALFEKEQIISFATGEGAFGELNVAISASSIMKKDIALRLKNRLKSIFTSWDMDMCNNSAEYMLDSSTALDGIKVLKALNPLNYEIHSFLSGILAVKTLEIEASKPNIILRSFISLDSYSHWFNNVPNRPDYLLLEIEKDSLNSEKLIIKANLIECKMGKENQVHIDKGTRQLKNGIDFLVEVLNSKSTANDRRYWYAQLYRLLAFSPVHVTEDQNIKGTLNQSLLKILDGEFQINWEATLLTYWLDHNREEISVTENMLGSDNVKITHKAYGQLYIQSQLLPPEERLEIEFIAPISKEFDIFADDEENYKEVIRNMHNELFEEEYKEVVIPSKIPQLVQGDAKIDVYKDSYDNLANKINNNYSRAAEVQSEMKKDIESLEDNSEGIELPEIVVEEVEKSDQSLESIRVLLGEDTRTKKKIYWEYGHPKLENRHILISGKSGVGKTYFMQCLLLELANNNISSLIFDYTDGFKKSKLEPEFKDSLGDRINQFHVQKEGFPVNPFKKNMKEIDEDDFMEESDIDVAERIRSVFSAVYPGMGDQQANAIYRATSSGLKKYGSKMNLQYLKAELESDNSGNAKTVLSKIEPLIDRNPFDIEKEYNWEEHRTKDGIVFVVQLSGFVREVQLIVTEFILWDLWNFNISHGDKSKPFPVILDEAQNLDHSEKSPSAKILTEGRKFGWSGWYATQFMQGQMAKDEIRRLQNAGQKVYFSPPESEINDMASFLSTDASERKEWANKLSKIGKGQCIVSGPMLKENGELQYGRPAIIDVTPLKERI</sequence>
<evidence type="ECO:0000313" key="2">
    <source>
        <dbReference type="EMBL" id="ANU27083.1"/>
    </source>
</evidence>
<dbReference type="RefSeq" id="WP_049693709.1">
    <property type="nucleotide sequence ID" value="NZ_CP016540.2"/>
</dbReference>
<keyword evidence="3" id="KW-1185">Reference proteome</keyword>
<dbReference type="EMBL" id="CP016540">
    <property type="protein sequence ID" value="ANU27083.1"/>
    <property type="molecule type" value="Genomic_DNA"/>
</dbReference>
<dbReference type="Pfam" id="PF01935">
    <property type="entry name" value="DUF87"/>
    <property type="match status" value="1"/>
</dbReference>
<protein>
    <recommendedName>
        <fullName evidence="1">Helicase HerA central domain-containing protein</fullName>
    </recommendedName>
</protein>
<organism evidence="2 3">
    <name type="scientific">Planococcus versutus</name>
    <dbReference type="NCBI Taxonomy" id="1302659"/>
    <lineage>
        <taxon>Bacteria</taxon>
        <taxon>Bacillati</taxon>
        <taxon>Bacillota</taxon>
        <taxon>Bacilli</taxon>
        <taxon>Bacillales</taxon>
        <taxon>Caryophanaceae</taxon>
        <taxon>Planococcus</taxon>
    </lineage>
</organism>
<gene>
    <name evidence="2" type="ORF">I858_008775</name>
</gene>
<evidence type="ECO:0000259" key="1">
    <source>
        <dbReference type="Pfam" id="PF01935"/>
    </source>
</evidence>
<dbReference type="KEGG" id="pll:I858_008775"/>
<name>A0A1B1S1M1_9BACL</name>
<accession>A0A1B1S1M1</accession>
<dbReference type="SUPFAM" id="SSF52540">
    <property type="entry name" value="P-loop containing nucleoside triphosphate hydrolases"/>
    <property type="match status" value="1"/>
</dbReference>
<dbReference type="PANTHER" id="PTHR30121">
    <property type="entry name" value="UNCHARACTERIZED PROTEIN YJGR-RELATED"/>
    <property type="match status" value="1"/>
</dbReference>
<evidence type="ECO:0000313" key="3">
    <source>
        <dbReference type="Proteomes" id="UP000053354"/>
    </source>
</evidence>
<feature type="domain" description="Helicase HerA central" evidence="1">
    <location>
        <begin position="1390"/>
        <end position="1595"/>
    </location>
</feature>
<dbReference type="InterPro" id="IPR027417">
    <property type="entry name" value="P-loop_NTPase"/>
</dbReference>
<proteinExistence type="predicted"/>
<dbReference type="Proteomes" id="UP000053354">
    <property type="component" value="Chromosome"/>
</dbReference>
<reference evidence="2" key="1">
    <citation type="submission" date="2016-10" db="EMBL/GenBank/DDBJ databases">
        <authorList>
            <person name="See-Too W.S."/>
        </authorList>
    </citation>
    <scope>NUCLEOTIDE SEQUENCE</scope>
    <source>
        <strain evidence="2">L10.15</strain>
    </source>
</reference>